<dbReference type="InterPro" id="IPR001448">
    <property type="entry name" value="SASP_alpha/beta-type"/>
</dbReference>
<accession>A0ABR7JP88</accession>
<evidence type="ECO:0000313" key="3">
    <source>
        <dbReference type="Proteomes" id="UP000609849"/>
    </source>
</evidence>
<dbReference type="Proteomes" id="UP000609849">
    <property type="component" value="Unassembled WGS sequence"/>
</dbReference>
<comment type="function">
    <text evidence="1">SASP are bound to spore DNA. They are double-stranded DNA-binding proteins that cause DNA to change to an a-like conformation. They protect the DNA backbone from chemical and enzymatic cleavage and are thus involved in dormant spore's high resistance to UV light.</text>
</comment>
<dbReference type="Gene3D" id="6.10.10.80">
    <property type="entry name" value="Small, acid-soluble spore protein, alpha/beta type-like"/>
    <property type="match status" value="1"/>
</dbReference>
<dbReference type="EMBL" id="JACRWE010000003">
    <property type="protein sequence ID" value="MBC5996717.1"/>
    <property type="molecule type" value="Genomic_DNA"/>
</dbReference>
<comment type="caution">
    <text evidence="2">The sequence shown here is derived from an EMBL/GenBank/DDBJ whole genome shotgun (WGS) entry which is preliminary data.</text>
</comment>
<sequence>MENKNVNSNAKLALNMMKMEIANELGYDYNQVTDKIESKAPQNTLEGVAKNVLAGEQVGGNMTKSLVEMAEKALLNNYNSKN</sequence>
<organism evidence="2 3">
    <name type="scientific">Romboutsia faecis</name>
    <dbReference type="NCBI Taxonomy" id="2764597"/>
    <lineage>
        <taxon>Bacteria</taxon>
        <taxon>Bacillati</taxon>
        <taxon>Bacillota</taxon>
        <taxon>Clostridia</taxon>
        <taxon>Peptostreptococcales</taxon>
        <taxon>Peptostreptococcaceae</taxon>
        <taxon>Romboutsia</taxon>
    </lineage>
</organism>
<evidence type="ECO:0000313" key="2">
    <source>
        <dbReference type="EMBL" id="MBC5996717.1"/>
    </source>
</evidence>
<gene>
    <name evidence="2" type="ORF">H8923_08085</name>
</gene>
<proteinExistence type="predicted"/>
<dbReference type="RefSeq" id="WP_153971271.1">
    <property type="nucleotide sequence ID" value="NZ_JACRWE010000003.1"/>
</dbReference>
<keyword evidence="3" id="KW-1185">Reference proteome</keyword>
<name>A0ABR7JP88_9FIRM</name>
<reference evidence="2 3" key="1">
    <citation type="submission" date="2020-08" db="EMBL/GenBank/DDBJ databases">
        <authorList>
            <person name="Liu C."/>
            <person name="Sun Q."/>
        </authorList>
    </citation>
    <scope>NUCLEOTIDE SEQUENCE [LARGE SCALE GENOMIC DNA]</scope>
    <source>
        <strain evidence="2 3">NSJ-18</strain>
    </source>
</reference>
<evidence type="ECO:0000256" key="1">
    <source>
        <dbReference type="ARBA" id="ARBA00003863"/>
    </source>
</evidence>
<dbReference type="Pfam" id="PF00269">
    <property type="entry name" value="SASP"/>
    <property type="match status" value="1"/>
</dbReference>
<protein>
    <submittedName>
        <fullName evidence="2">Small, acid-soluble spore protein, alpha/beta type</fullName>
    </submittedName>
</protein>
<dbReference type="InterPro" id="IPR038300">
    <property type="entry name" value="SASP_sf_alpha/beta"/>
</dbReference>